<feature type="transmembrane region" description="Helical" evidence="6">
    <location>
        <begin position="232"/>
        <end position="252"/>
    </location>
</feature>
<dbReference type="PANTHER" id="PTHR33048:SF124">
    <property type="entry name" value="INTEGRAL MEMBRANE PROTEIN"/>
    <property type="match status" value="1"/>
</dbReference>
<keyword evidence="9" id="KW-1185">Reference proteome</keyword>
<dbReference type="InterPro" id="IPR052337">
    <property type="entry name" value="SAT4-like"/>
</dbReference>
<dbReference type="OrthoDB" id="444631at2759"/>
<evidence type="ECO:0000256" key="1">
    <source>
        <dbReference type="ARBA" id="ARBA00004141"/>
    </source>
</evidence>
<evidence type="ECO:0000313" key="9">
    <source>
        <dbReference type="Proteomes" id="UP000800200"/>
    </source>
</evidence>
<feature type="domain" description="Rhodopsin" evidence="7">
    <location>
        <begin position="102"/>
        <end position="171"/>
    </location>
</feature>
<dbReference type="Proteomes" id="UP000800200">
    <property type="component" value="Unassembled WGS sequence"/>
</dbReference>
<evidence type="ECO:0000256" key="6">
    <source>
        <dbReference type="SAM" id="Phobius"/>
    </source>
</evidence>
<dbReference type="GO" id="GO:0016020">
    <property type="term" value="C:membrane"/>
    <property type="evidence" value="ECO:0007669"/>
    <property type="project" value="UniProtKB-SubCell"/>
</dbReference>
<keyword evidence="4 6" id="KW-0472">Membrane</keyword>
<comment type="subcellular location">
    <subcellularLocation>
        <location evidence="1">Membrane</location>
        <topology evidence="1">Multi-pass membrane protein</topology>
    </subcellularLocation>
</comment>
<accession>A0A6A6DNC3</accession>
<dbReference type="PANTHER" id="PTHR33048">
    <property type="entry name" value="PTH11-LIKE INTEGRAL MEMBRANE PROTEIN (AFU_ORTHOLOGUE AFUA_5G11245)"/>
    <property type="match status" value="1"/>
</dbReference>
<evidence type="ECO:0000256" key="3">
    <source>
        <dbReference type="ARBA" id="ARBA00022989"/>
    </source>
</evidence>
<evidence type="ECO:0000259" key="7">
    <source>
        <dbReference type="Pfam" id="PF20684"/>
    </source>
</evidence>
<sequence length="334" mass="37814">MLFVLSRRSNIGGILPPPPGITPNFVDPPSRATELIVAQVVFTLLSTVIVAIRVYTALAITRNRWKEEYVIVISWVSPPVSLLFHEPTLPGWIGSYNSGPSQMFAVVFSVMMCYSTRYGYGRHAWDIPFALINNKLFKVLALTATPYGMSIMLAKVAILLFYLRFVTSWKWIYACRPLQKYWDFTITDGSCLNWQEITIFSGAMNSLTDFIILVLPLALLRDLKSFPMVQRIGVMLIMMTGGFVLVISVVRAKITSHSLRYTDLTWESIPETILWIAEMHLAVVCACLPVLKPFIMRFAPKCCGEGRNRPQRLEQVSFQEINNQPARILEAHTA</sequence>
<comment type="similarity">
    <text evidence="5">Belongs to the SAT4 family.</text>
</comment>
<name>A0A6A6DNC3_9PEZI</name>
<protein>
    <recommendedName>
        <fullName evidence="7">Rhodopsin domain-containing protein</fullName>
    </recommendedName>
</protein>
<reference evidence="8" key="1">
    <citation type="journal article" date="2020" name="Stud. Mycol.">
        <title>101 Dothideomycetes genomes: a test case for predicting lifestyles and emergence of pathogens.</title>
        <authorList>
            <person name="Haridas S."/>
            <person name="Albert R."/>
            <person name="Binder M."/>
            <person name="Bloem J."/>
            <person name="Labutti K."/>
            <person name="Salamov A."/>
            <person name="Andreopoulos B."/>
            <person name="Baker S."/>
            <person name="Barry K."/>
            <person name="Bills G."/>
            <person name="Bluhm B."/>
            <person name="Cannon C."/>
            <person name="Castanera R."/>
            <person name="Culley D."/>
            <person name="Daum C."/>
            <person name="Ezra D."/>
            <person name="Gonzalez J."/>
            <person name="Henrissat B."/>
            <person name="Kuo A."/>
            <person name="Liang C."/>
            <person name="Lipzen A."/>
            <person name="Lutzoni F."/>
            <person name="Magnuson J."/>
            <person name="Mondo S."/>
            <person name="Nolan M."/>
            <person name="Ohm R."/>
            <person name="Pangilinan J."/>
            <person name="Park H.-J."/>
            <person name="Ramirez L."/>
            <person name="Alfaro M."/>
            <person name="Sun H."/>
            <person name="Tritt A."/>
            <person name="Yoshinaga Y."/>
            <person name="Zwiers L.-H."/>
            <person name="Turgeon B."/>
            <person name="Goodwin S."/>
            <person name="Spatafora J."/>
            <person name="Crous P."/>
            <person name="Grigoriev I."/>
        </authorList>
    </citation>
    <scope>NUCLEOTIDE SEQUENCE</scope>
    <source>
        <strain evidence="8">CBS 207.26</strain>
    </source>
</reference>
<feature type="transmembrane region" description="Helical" evidence="6">
    <location>
        <begin position="140"/>
        <end position="163"/>
    </location>
</feature>
<dbReference type="Pfam" id="PF20684">
    <property type="entry name" value="Fung_rhodopsin"/>
    <property type="match status" value="2"/>
</dbReference>
<evidence type="ECO:0000256" key="2">
    <source>
        <dbReference type="ARBA" id="ARBA00022692"/>
    </source>
</evidence>
<evidence type="ECO:0000313" key="8">
    <source>
        <dbReference type="EMBL" id="KAF2179729.1"/>
    </source>
</evidence>
<feature type="transmembrane region" description="Helical" evidence="6">
    <location>
        <begin position="197"/>
        <end position="220"/>
    </location>
</feature>
<keyword evidence="2 6" id="KW-0812">Transmembrane</keyword>
<feature type="domain" description="Rhodopsin" evidence="7">
    <location>
        <begin position="172"/>
        <end position="296"/>
    </location>
</feature>
<feature type="transmembrane region" description="Helical" evidence="6">
    <location>
        <begin position="272"/>
        <end position="291"/>
    </location>
</feature>
<proteinExistence type="inferred from homology"/>
<gene>
    <name evidence="8" type="ORF">K469DRAFT_753809</name>
</gene>
<dbReference type="AlphaFoldDB" id="A0A6A6DNC3"/>
<keyword evidence="3 6" id="KW-1133">Transmembrane helix</keyword>
<evidence type="ECO:0000256" key="4">
    <source>
        <dbReference type="ARBA" id="ARBA00023136"/>
    </source>
</evidence>
<evidence type="ECO:0000256" key="5">
    <source>
        <dbReference type="ARBA" id="ARBA00038359"/>
    </source>
</evidence>
<dbReference type="InterPro" id="IPR049326">
    <property type="entry name" value="Rhodopsin_dom_fungi"/>
</dbReference>
<organism evidence="8 9">
    <name type="scientific">Zopfia rhizophila CBS 207.26</name>
    <dbReference type="NCBI Taxonomy" id="1314779"/>
    <lineage>
        <taxon>Eukaryota</taxon>
        <taxon>Fungi</taxon>
        <taxon>Dikarya</taxon>
        <taxon>Ascomycota</taxon>
        <taxon>Pezizomycotina</taxon>
        <taxon>Dothideomycetes</taxon>
        <taxon>Dothideomycetes incertae sedis</taxon>
        <taxon>Zopfiaceae</taxon>
        <taxon>Zopfia</taxon>
    </lineage>
</organism>
<dbReference type="EMBL" id="ML994663">
    <property type="protein sequence ID" value="KAF2179729.1"/>
    <property type="molecule type" value="Genomic_DNA"/>
</dbReference>
<feature type="transmembrane region" description="Helical" evidence="6">
    <location>
        <begin position="36"/>
        <end position="56"/>
    </location>
</feature>